<dbReference type="EMBL" id="PQGI01000007">
    <property type="protein sequence ID" value="POP16994.1"/>
    <property type="molecule type" value="Genomic_DNA"/>
</dbReference>
<protein>
    <recommendedName>
        <fullName evidence="3">DUF3742 family protein</fullName>
    </recommendedName>
</protein>
<proteinExistence type="predicted"/>
<keyword evidence="1" id="KW-1133">Transmembrane helix</keyword>
<sequence length="124" mass="13967">MSQTRDQQAYQRGIWAARKWSRLKNVIMRWDRFCVSKARKYNLPTWLGHVPITCLVAISAVSCLTGGLLVAVIILFVWAFLLLPSVMEFLRPTVNVKVTNWEEKSHKYSYGSNGSNGSDGSTGS</sequence>
<comment type="caution">
    <text evidence="2">The sequence shown here is derived from an EMBL/GenBank/DDBJ whole genome shotgun (WGS) entry which is preliminary data.</text>
</comment>
<feature type="transmembrane region" description="Helical" evidence="1">
    <location>
        <begin position="50"/>
        <end position="83"/>
    </location>
</feature>
<evidence type="ECO:0000256" key="1">
    <source>
        <dbReference type="SAM" id="Phobius"/>
    </source>
</evidence>
<keyword evidence="1" id="KW-0812">Transmembrane</keyword>
<name>A0AAP8PVX2_SERMA</name>
<evidence type="ECO:0000313" key="2">
    <source>
        <dbReference type="EMBL" id="POP16994.1"/>
    </source>
</evidence>
<gene>
    <name evidence="2" type="ORF">C3R40_09290</name>
</gene>
<evidence type="ECO:0008006" key="3">
    <source>
        <dbReference type="Google" id="ProtNLM"/>
    </source>
</evidence>
<keyword evidence="1" id="KW-0472">Membrane</keyword>
<organism evidence="2">
    <name type="scientific">Serratia marcescens</name>
    <dbReference type="NCBI Taxonomy" id="615"/>
    <lineage>
        <taxon>Bacteria</taxon>
        <taxon>Pseudomonadati</taxon>
        <taxon>Pseudomonadota</taxon>
        <taxon>Gammaproteobacteria</taxon>
        <taxon>Enterobacterales</taxon>
        <taxon>Yersiniaceae</taxon>
        <taxon>Serratia</taxon>
    </lineage>
</organism>
<accession>A0AAP8PVX2</accession>
<dbReference type="AlphaFoldDB" id="A0AAP8PVX2"/>
<reference evidence="2" key="1">
    <citation type="submission" date="2018-01" db="EMBL/GenBank/DDBJ databases">
        <title>The opportunistic pathogen Serratia marcescens is an overlooked threat to honeybees.</title>
        <authorList>
            <person name="Raymann K."/>
            <person name="Shaffer Z."/>
            <person name="Coon K."/>
            <person name="Salisbury S."/>
            <person name="Moran N.A."/>
        </authorList>
    </citation>
    <scope>NUCLEOTIDE SEQUENCE [LARGE SCALE GENOMIC DNA]</scope>
    <source>
        <strain evidence="2">KZ19</strain>
    </source>
</reference>